<gene>
    <name evidence="1" type="ORF">GCM10009107_07330</name>
</gene>
<dbReference type="EMBL" id="BAAAEW010000004">
    <property type="protein sequence ID" value="GAA0743106.1"/>
    <property type="molecule type" value="Genomic_DNA"/>
</dbReference>
<comment type="caution">
    <text evidence="1">The sequence shown here is derived from an EMBL/GenBank/DDBJ whole genome shotgun (WGS) entry which is preliminary data.</text>
</comment>
<keyword evidence="2" id="KW-1185">Reference proteome</keyword>
<evidence type="ECO:0000313" key="1">
    <source>
        <dbReference type="EMBL" id="GAA0743106.1"/>
    </source>
</evidence>
<dbReference type="Proteomes" id="UP001500279">
    <property type="component" value="Unassembled WGS sequence"/>
</dbReference>
<protein>
    <recommendedName>
        <fullName evidence="3">NYN domain-containing protein</fullName>
    </recommendedName>
</protein>
<sequence>METDERQAATARTGFQKVSAFVDWNSQIHISGDKKQRDPMATAEMVLKKTTTRIARCLGGIDPGGRFRVQLRLYHGWHKGFQPTANRIAITTVLASKNFADLSPLRNVVFDSNVAYGDCLLHALSIRLHARLGIHLPNTLQTQHGELTEKMVDTALAADVVSNAASQTDEWIVVVAEDDDLVPPVFTAEALLARYSSKVLMLQSRNRSENFLKLQHIMVKM</sequence>
<reference evidence="1 2" key="1">
    <citation type="journal article" date="2019" name="Int. J. Syst. Evol. Microbiol.">
        <title>The Global Catalogue of Microorganisms (GCM) 10K type strain sequencing project: providing services to taxonomists for standard genome sequencing and annotation.</title>
        <authorList>
            <consortium name="The Broad Institute Genomics Platform"/>
            <consortium name="The Broad Institute Genome Sequencing Center for Infectious Disease"/>
            <person name="Wu L."/>
            <person name="Ma J."/>
        </authorList>
    </citation>
    <scope>NUCLEOTIDE SEQUENCE [LARGE SCALE GENOMIC DNA]</scope>
    <source>
        <strain evidence="1 2">JCM 15503</strain>
    </source>
</reference>
<proteinExistence type="predicted"/>
<evidence type="ECO:0008006" key="3">
    <source>
        <dbReference type="Google" id="ProtNLM"/>
    </source>
</evidence>
<organism evidence="1 2">
    <name type="scientific">Ideonella azotifigens</name>
    <dbReference type="NCBI Taxonomy" id="513160"/>
    <lineage>
        <taxon>Bacteria</taxon>
        <taxon>Pseudomonadati</taxon>
        <taxon>Pseudomonadota</taxon>
        <taxon>Betaproteobacteria</taxon>
        <taxon>Burkholderiales</taxon>
        <taxon>Sphaerotilaceae</taxon>
        <taxon>Ideonella</taxon>
    </lineage>
</organism>
<evidence type="ECO:0000313" key="2">
    <source>
        <dbReference type="Proteomes" id="UP001500279"/>
    </source>
</evidence>
<accession>A0ABN1JMZ2</accession>
<name>A0ABN1JMZ2_9BURK</name>
<dbReference type="Gene3D" id="3.40.50.1010">
    <property type="entry name" value="5'-nuclease"/>
    <property type="match status" value="1"/>
</dbReference>
<dbReference type="RefSeq" id="WP_141289624.1">
    <property type="nucleotide sequence ID" value="NZ_BAAAEW010000004.1"/>
</dbReference>